<dbReference type="Proteomes" id="UP000322667">
    <property type="component" value="Chromosome A01"/>
</dbReference>
<reference evidence="1 2" key="1">
    <citation type="submission" date="2019-07" db="EMBL/GenBank/DDBJ databases">
        <title>WGS assembly of Gossypium tomentosum.</title>
        <authorList>
            <person name="Chen Z.J."/>
            <person name="Sreedasyam A."/>
            <person name="Ando A."/>
            <person name="Song Q."/>
            <person name="De L."/>
            <person name="Hulse-Kemp A."/>
            <person name="Ding M."/>
            <person name="Ye W."/>
            <person name="Kirkbride R."/>
            <person name="Jenkins J."/>
            <person name="Plott C."/>
            <person name="Lovell J."/>
            <person name="Lin Y.-M."/>
            <person name="Vaughn R."/>
            <person name="Liu B."/>
            <person name="Li W."/>
            <person name="Simpson S."/>
            <person name="Scheffler B."/>
            <person name="Saski C."/>
            <person name="Grover C."/>
            <person name="Hu G."/>
            <person name="Conover J."/>
            <person name="Carlson J."/>
            <person name="Shu S."/>
            <person name="Boston L."/>
            <person name="Williams M."/>
            <person name="Peterson D."/>
            <person name="Mcgee K."/>
            <person name="Jones D."/>
            <person name="Wendel J."/>
            <person name="Stelly D."/>
            <person name="Grimwood J."/>
            <person name="Schmutz J."/>
        </authorList>
    </citation>
    <scope>NUCLEOTIDE SEQUENCE [LARGE SCALE GENOMIC DNA]</scope>
    <source>
        <strain evidence="1">7179.01</strain>
    </source>
</reference>
<accession>A0A5D2RR47</accession>
<name>A0A5D2RR47_GOSTO</name>
<dbReference type="EMBL" id="CM017610">
    <property type="protein sequence ID" value="TYI42528.1"/>
    <property type="molecule type" value="Genomic_DNA"/>
</dbReference>
<evidence type="ECO:0000313" key="2">
    <source>
        <dbReference type="Proteomes" id="UP000322667"/>
    </source>
</evidence>
<evidence type="ECO:0000313" key="1">
    <source>
        <dbReference type="EMBL" id="TYI42528.1"/>
    </source>
</evidence>
<dbReference type="AlphaFoldDB" id="A0A5D2RR47"/>
<keyword evidence="2" id="KW-1185">Reference proteome</keyword>
<gene>
    <name evidence="1" type="ORF">ES332_A01G105000v1</name>
</gene>
<sequence>MEQGMHKKLPNLIISLFKVSRTVHLFPPSLQIPHLSNLNDRLLTHQTSKLDNRSLLTSSFAKIGMDFWFVIIPPLCYFDDRQGITFYLHGSET</sequence>
<organism evidence="1 2">
    <name type="scientific">Gossypium tomentosum</name>
    <name type="common">Hawaiian cotton</name>
    <name type="synonym">Gossypium sandvicense</name>
    <dbReference type="NCBI Taxonomy" id="34277"/>
    <lineage>
        <taxon>Eukaryota</taxon>
        <taxon>Viridiplantae</taxon>
        <taxon>Streptophyta</taxon>
        <taxon>Embryophyta</taxon>
        <taxon>Tracheophyta</taxon>
        <taxon>Spermatophyta</taxon>
        <taxon>Magnoliopsida</taxon>
        <taxon>eudicotyledons</taxon>
        <taxon>Gunneridae</taxon>
        <taxon>Pentapetalae</taxon>
        <taxon>rosids</taxon>
        <taxon>malvids</taxon>
        <taxon>Malvales</taxon>
        <taxon>Malvaceae</taxon>
        <taxon>Malvoideae</taxon>
        <taxon>Gossypium</taxon>
    </lineage>
</organism>
<proteinExistence type="predicted"/>
<protein>
    <submittedName>
        <fullName evidence="1">Uncharacterized protein</fullName>
    </submittedName>
</protein>